<evidence type="ECO:0000313" key="2">
    <source>
        <dbReference type="Proteomes" id="UP000202420"/>
    </source>
</evidence>
<sequence length="81" mass="8430">MLKSLHLTLTTAGPGTLAQRLFQTGTSSAASHGTSMHGVVTTTVATPVGTRTAKLQVVCAPLPTPVYTERKGSSWKAGLYM</sequence>
<gene>
    <name evidence="1" type="primary">z807R</name>
    <name evidence="1" type="ORF">ATCV1_z807R</name>
</gene>
<dbReference type="EMBL" id="EF101928">
    <property type="protein sequence ID" value="ABT16941.1"/>
    <property type="molecule type" value="Genomic_DNA"/>
</dbReference>
<keyword evidence="2" id="KW-1185">Reference proteome</keyword>
<dbReference type="RefSeq" id="YP_001427288.1">
    <property type="nucleotide sequence ID" value="NC_008724.1"/>
</dbReference>
<dbReference type="GeneID" id="5470506"/>
<accession>A7KA67</accession>
<dbReference type="Proteomes" id="UP000202420">
    <property type="component" value="Segment"/>
</dbReference>
<organism evidence="1 2">
    <name type="scientific">Chlorovirus heliozoae</name>
    <dbReference type="NCBI Taxonomy" id="322019"/>
    <lineage>
        <taxon>Viruses</taxon>
        <taxon>Varidnaviria</taxon>
        <taxon>Bamfordvirae</taxon>
        <taxon>Nucleocytoviricota</taxon>
        <taxon>Megaviricetes</taxon>
        <taxon>Algavirales</taxon>
        <taxon>Phycodnaviridae</taxon>
        <taxon>Chlorovirus</taxon>
    </lineage>
</organism>
<protein>
    <submittedName>
        <fullName evidence="1">Uncharacterized protein z807R</fullName>
    </submittedName>
</protein>
<evidence type="ECO:0000313" key="1">
    <source>
        <dbReference type="EMBL" id="ABT16941.1"/>
    </source>
</evidence>
<name>A7KA67_9PHYC</name>
<reference evidence="1 2" key="1">
    <citation type="submission" date="2006-09" db="EMBL/GenBank/DDBJ databases">
        <title>Sequence and annotation of the 288-kb ATCV-1 virus that infects an endosymbiotic Chlorella strain of the heliozoon Acanthocystis turfacea.</title>
        <authorList>
            <person name="Fitzgerald L.A."/>
            <person name="Graves M.V."/>
            <person name="Li X."/>
            <person name="Pfitzner A.J.P."/>
            <person name="Hartigan J."/>
            <person name="Van Etten J.L."/>
        </authorList>
    </citation>
    <scope>NUCLEOTIDE SEQUENCE [LARGE SCALE GENOMIC DNA]</scope>
    <source>
        <strain evidence="1 2">ATCV-1</strain>
    </source>
</reference>
<proteinExistence type="predicted"/>
<dbReference type="KEGG" id="vg:5470506"/>